<feature type="transmembrane region" description="Helical" evidence="7">
    <location>
        <begin position="75"/>
        <end position="97"/>
    </location>
</feature>
<gene>
    <name evidence="8" type="ORF">SAMN05444370_10919</name>
</gene>
<evidence type="ECO:0000313" key="9">
    <source>
        <dbReference type="Proteomes" id="UP000198703"/>
    </source>
</evidence>
<dbReference type="OrthoDB" id="9799219at2"/>
<keyword evidence="3" id="KW-1003">Cell membrane</keyword>
<dbReference type="InterPro" id="IPR050601">
    <property type="entry name" value="CPA3_antiporter_subunitC"/>
</dbReference>
<accession>A0A1H4D4E7</accession>
<proteinExistence type="inferred from homology"/>
<comment type="subcellular location">
    <subcellularLocation>
        <location evidence="1">Cell membrane</location>
        <topology evidence="1">Multi-pass membrane protein</topology>
    </subcellularLocation>
</comment>
<dbReference type="PANTHER" id="PTHR34583:SF2">
    <property type="entry name" value="ANTIPORTER SUBUNIT MNHC2-RELATED"/>
    <property type="match status" value="1"/>
</dbReference>
<name>A0A1H4D4E7_9RHOB</name>
<evidence type="ECO:0000256" key="6">
    <source>
        <dbReference type="ARBA" id="ARBA00023136"/>
    </source>
</evidence>
<dbReference type="Proteomes" id="UP000198703">
    <property type="component" value="Unassembled WGS sequence"/>
</dbReference>
<evidence type="ECO:0000256" key="2">
    <source>
        <dbReference type="ARBA" id="ARBA00010388"/>
    </source>
</evidence>
<keyword evidence="4 7" id="KW-0812">Transmembrane</keyword>
<protein>
    <submittedName>
        <fullName evidence="8">Multisubunit sodium/proton antiporter, MrpC subunit</fullName>
    </submittedName>
</protein>
<evidence type="ECO:0000256" key="7">
    <source>
        <dbReference type="SAM" id="Phobius"/>
    </source>
</evidence>
<keyword evidence="9" id="KW-1185">Reference proteome</keyword>
<reference evidence="8 9" key="1">
    <citation type="submission" date="2016-10" db="EMBL/GenBank/DDBJ databases">
        <authorList>
            <person name="de Groot N.N."/>
        </authorList>
    </citation>
    <scope>NUCLEOTIDE SEQUENCE [LARGE SCALE GENOMIC DNA]</scope>
    <source>
        <strain evidence="8 9">DSM 15345</strain>
    </source>
</reference>
<organism evidence="8 9">
    <name type="scientific">Rubrimonas cliftonensis</name>
    <dbReference type="NCBI Taxonomy" id="89524"/>
    <lineage>
        <taxon>Bacteria</taxon>
        <taxon>Pseudomonadati</taxon>
        <taxon>Pseudomonadota</taxon>
        <taxon>Alphaproteobacteria</taxon>
        <taxon>Rhodobacterales</taxon>
        <taxon>Paracoccaceae</taxon>
        <taxon>Rubrimonas</taxon>
    </lineage>
</organism>
<dbReference type="Gene3D" id="1.10.287.3510">
    <property type="match status" value="1"/>
</dbReference>
<comment type="similarity">
    <text evidence="2">Belongs to the CPA3 antiporters (TC 2.A.63) subunit C family.</text>
</comment>
<keyword evidence="5 7" id="KW-1133">Transmembrane helix</keyword>
<dbReference type="STRING" id="89524.SAMN05444370_10919"/>
<dbReference type="InterPro" id="IPR039428">
    <property type="entry name" value="NUOK/Mnh_C1-like"/>
</dbReference>
<dbReference type="PANTHER" id="PTHR34583">
    <property type="entry name" value="ANTIPORTER SUBUNIT MNHC2-RELATED"/>
    <property type="match status" value="1"/>
</dbReference>
<evidence type="ECO:0000256" key="3">
    <source>
        <dbReference type="ARBA" id="ARBA00022475"/>
    </source>
</evidence>
<sequence>MEPVLALTVGVLAACGVWLMLARHLLRFVLGLTLLGAAANLSVFTAGRVTADAAPLIPEGAIALEGAAANPLPQALVLTAIVIGFGLSAFALALALAAQKRLGGVDPETMRVAEPVKGSSGRGDAA</sequence>
<evidence type="ECO:0000313" key="8">
    <source>
        <dbReference type="EMBL" id="SEA67172.1"/>
    </source>
</evidence>
<dbReference type="EMBL" id="FNQM01000009">
    <property type="protein sequence ID" value="SEA67172.1"/>
    <property type="molecule type" value="Genomic_DNA"/>
</dbReference>
<dbReference type="AlphaFoldDB" id="A0A1H4D4E7"/>
<keyword evidence="6 7" id="KW-0472">Membrane</keyword>
<dbReference type="GO" id="GO:0005886">
    <property type="term" value="C:plasma membrane"/>
    <property type="evidence" value="ECO:0007669"/>
    <property type="project" value="UniProtKB-SubCell"/>
</dbReference>
<evidence type="ECO:0000256" key="5">
    <source>
        <dbReference type="ARBA" id="ARBA00022989"/>
    </source>
</evidence>
<evidence type="ECO:0000256" key="1">
    <source>
        <dbReference type="ARBA" id="ARBA00004651"/>
    </source>
</evidence>
<dbReference type="Pfam" id="PF00420">
    <property type="entry name" value="Oxidored_q2"/>
    <property type="match status" value="1"/>
</dbReference>
<evidence type="ECO:0000256" key="4">
    <source>
        <dbReference type="ARBA" id="ARBA00022692"/>
    </source>
</evidence>
<dbReference type="RefSeq" id="WP_093254358.1">
    <property type="nucleotide sequence ID" value="NZ_FNQM01000009.1"/>
</dbReference>